<dbReference type="GO" id="GO:0042130">
    <property type="term" value="P:negative regulation of T cell proliferation"/>
    <property type="evidence" value="ECO:0007669"/>
    <property type="project" value="TreeGrafter"/>
</dbReference>
<evidence type="ECO:0000256" key="9">
    <source>
        <dbReference type="ARBA" id="ARBA00023180"/>
    </source>
</evidence>
<dbReference type="InterPro" id="IPR003599">
    <property type="entry name" value="Ig_sub"/>
</dbReference>
<reference evidence="12" key="2">
    <citation type="submission" date="2025-09" db="UniProtKB">
        <authorList>
            <consortium name="Ensembl"/>
        </authorList>
    </citation>
    <scope>IDENTIFICATION</scope>
</reference>
<keyword evidence="13" id="KW-1185">Reference proteome</keyword>
<dbReference type="SMART" id="SM00409">
    <property type="entry name" value="IG"/>
    <property type="match status" value="1"/>
</dbReference>
<dbReference type="Ensembl" id="ENSCABT00000022725.1">
    <property type="protein sequence ID" value="ENSCABP00000020734.1"/>
    <property type="gene ID" value="ENSCABG00000015291.1"/>
</dbReference>
<dbReference type="GeneTree" id="ENSGT00940000173301"/>
<dbReference type="SUPFAM" id="SSF48726">
    <property type="entry name" value="Immunoglobulin"/>
    <property type="match status" value="1"/>
</dbReference>
<reference evidence="12" key="1">
    <citation type="submission" date="2025-08" db="UniProtKB">
        <authorList>
            <consortium name="Ensembl"/>
        </authorList>
    </citation>
    <scope>IDENTIFICATION</scope>
</reference>
<evidence type="ECO:0000256" key="2">
    <source>
        <dbReference type="ARBA" id="ARBA00022475"/>
    </source>
</evidence>
<dbReference type="PANTHER" id="PTHR25466">
    <property type="entry name" value="T-LYMPHOCYTE ACTIVATION ANTIGEN"/>
    <property type="match status" value="1"/>
</dbReference>
<evidence type="ECO:0000256" key="10">
    <source>
        <dbReference type="ARBA" id="ARBA00023319"/>
    </source>
</evidence>
<feature type="domain" description="Ig-like" evidence="11">
    <location>
        <begin position="33"/>
        <end position="129"/>
    </location>
</feature>
<dbReference type="InterPro" id="IPR013783">
    <property type="entry name" value="Ig-like_fold"/>
</dbReference>
<dbReference type="GO" id="GO:0042102">
    <property type="term" value="P:positive regulation of T cell proliferation"/>
    <property type="evidence" value="ECO:0007669"/>
    <property type="project" value="TreeGrafter"/>
</dbReference>
<evidence type="ECO:0000256" key="4">
    <source>
        <dbReference type="ARBA" id="ARBA00022729"/>
    </source>
</evidence>
<dbReference type="InterPro" id="IPR051713">
    <property type="entry name" value="T-cell_Activation_Regulation"/>
</dbReference>
<keyword evidence="6" id="KW-0472">Membrane</keyword>
<comment type="subcellular location">
    <subcellularLocation>
        <location evidence="1">Cell membrane</location>
        <topology evidence="1">Single-pass type I membrane protein</topology>
    </subcellularLocation>
</comment>
<evidence type="ECO:0000256" key="6">
    <source>
        <dbReference type="ARBA" id="ARBA00023136"/>
    </source>
</evidence>
<evidence type="ECO:0000256" key="1">
    <source>
        <dbReference type="ARBA" id="ARBA00004251"/>
    </source>
</evidence>
<name>A0A8C0HIT4_CHEAB</name>
<dbReference type="GO" id="GO:0031295">
    <property type="term" value="P:T cell costimulation"/>
    <property type="evidence" value="ECO:0007669"/>
    <property type="project" value="TreeGrafter"/>
</dbReference>
<keyword evidence="5" id="KW-1133">Transmembrane helix</keyword>
<dbReference type="GO" id="GO:0007166">
    <property type="term" value="P:cell surface receptor signaling pathway"/>
    <property type="evidence" value="ECO:0007669"/>
    <property type="project" value="TreeGrafter"/>
</dbReference>
<keyword evidence="3" id="KW-0812">Transmembrane</keyword>
<protein>
    <recommendedName>
        <fullName evidence="11">Ig-like domain-containing protein</fullName>
    </recommendedName>
</protein>
<dbReference type="Proteomes" id="UP000694404">
    <property type="component" value="Unplaced"/>
</dbReference>
<evidence type="ECO:0000256" key="3">
    <source>
        <dbReference type="ARBA" id="ARBA00022692"/>
    </source>
</evidence>
<keyword evidence="7" id="KW-1015">Disulfide bond</keyword>
<dbReference type="InterPro" id="IPR007110">
    <property type="entry name" value="Ig-like_dom"/>
</dbReference>
<proteinExistence type="predicted"/>
<keyword evidence="9" id="KW-0325">Glycoprotein</keyword>
<keyword evidence="4" id="KW-0732">Signal</keyword>
<dbReference type="Gene3D" id="2.60.40.10">
    <property type="entry name" value="Immunoglobulins"/>
    <property type="match status" value="1"/>
</dbReference>
<keyword evidence="2" id="KW-1003">Cell membrane</keyword>
<dbReference type="AlphaFoldDB" id="A0A8C0HIT4"/>
<dbReference type="InterPro" id="IPR013106">
    <property type="entry name" value="Ig_V-set"/>
</dbReference>
<dbReference type="PANTHER" id="PTHR25466:SF14">
    <property type="entry name" value="BUTYROPHILIN SUBFAMILY 2 MEMBER A2-LIKE-RELATED"/>
    <property type="match status" value="1"/>
</dbReference>
<dbReference type="SMART" id="SM00406">
    <property type="entry name" value="IGv"/>
    <property type="match status" value="1"/>
</dbReference>
<evidence type="ECO:0000259" key="11">
    <source>
        <dbReference type="PROSITE" id="PS50835"/>
    </source>
</evidence>
<evidence type="ECO:0000256" key="8">
    <source>
        <dbReference type="ARBA" id="ARBA00023170"/>
    </source>
</evidence>
<dbReference type="GO" id="GO:0071222">
    <property type="term" value="P:cellular response to lipopolysaccharide"/>
    <property type="evidence" value="ECO:0007669"/>
    <property type="project" value="TreeGrafter"/>
</dbReference>
<keyword evidence="10" id="KW-0393">Immunoglobulin domain</keyword>
<evidence type="ECO:0000256" key="7">
    <source>
        <dbReference type="ARBA" id="ARBA00023157"/>
    </source>
</evidence>
<dbReference type="PROSITE" id="PS50835">
    <property type="entry name" value="IG_LIKE"/>
    <property type="match status" value="1"/>
</dbReference>
<accession>A0A8C0HIT4</accession>
<evidence type="ECO:0000256" key="5">
    <source>
        <dbReference type="ARBA" id="ARBA00022989"/>
    </source>
</evidence>
<evidence type="ECO:0000313" key="13">
    <source>
        <dbReference type="Proteomes" id="UP000694404"/>
    </source>
</evidence>
<dbReference type="GO" id="GO:0006955">
    <property type="term" value="P:immune response"/>
    <property type="evidence" value="ECO:0007669"/>
    <property type="project" value="TreeGrafter"/>
</dbReference>
<dbReference type="Pfam" id="PF07686">
    <property type="entry name" value="V-set"/>
    <property type="match status" value="1"/>
</dbReference>
<keyword evidence="8" id="KW-0675">Receptor</keyword>
<dbReference type="InterPro" id="IPR036179">
    <property type="entry name" value="Ig-like_dom_sf"/>
</dbReference>
<dbReference type="GO" id="GO:0009897">
    <property type="term" value="C:external side of plasma membrane"/>
    <property type="evidence" value="ECO:0007669"/>
    <property type="project" value="TreeGrafter"/>
</dbReference>
<sequence>SVSPQLHPLAPPPAFVQFPGQKGSPGPSPLLDPWYTIIQPVSLSAPVGGSVTLPCAFTYPDEIEPLWDLRVYWRRGLFGQFIYNHTERFTHPDFRGRIALVGDPWGSRTASIRIDRLRESDTSEYVCHVRVKKQDGQWVQWRSDPGTQLTVTGEGGGAMGDTGILRRGAERELLPGTDPHIHGEGGEMVTTGSASTPLPHPHQPRPAAYQGRCPRRGLCPGLAAGLGSRLRKRHRAGVQE</sequence>
<organism evidence="12 13">
    <name type="scientific">Chelonoidis abingdonii</name>
    <name type="common">Abingdon island giant tortoise</name>
    <name type="synonym">Testudo abingdonii</name>
    <dbReference type="NCBI Taxonomy" id="106734"/>
    <lineage>
        <taxon>Eukaryota</taxon>
        <taxon>Metazoa</taxon>
        <taxon>Chordata</taxon>
        <taxon>Craniata</taxon>
        <taxon>Vertebrata</taxon>
        <taxon>Euteleostomi</taxon>
        <taxon>Archelosauria</taxon>
        <taxon>Testudinata</taxon>
        <taxon>Testudines</taxon>
        <taxon>Cryptodira</taxon>
        <taxon>Durocryptodira</taxon>
        <taxon>Testudinoidea</taxon>
        <taxon>Testudinidae</taxon>
        <taxon>Chelonoidis</taxon>
    </lineage>
</organism>
<evidence type="ECO:0000313" key="12">
    <source>
        <dbReference type="Ensembl" id="ENSCABP00000020734.1"/>
    </source>
</evidence>